<dbReference type="OrthoDB" id="596910at2"/>
<dbReference type="Gene3D" id="3.40.50.720">
    <property type="entry name" value="NAD(P)-binding Rossmann-like Domain"/>
    <property type="match status" value="1"/>
</dbReference>
<gene>
    <name evidence="2" type="ORF">DJ013_06635</name>
</gene>
<dbReference type="SUPFAM" id="SSF51735">
    <property type="entry name" value="NAD(P)-binding Rossmann-fold domains"/>
    <property type="match status" value="1"/>
</dbReference>
<feature type="domain" description="NAD-dependent epimerase/dehydratase" evidence="1">
    <location>
        <begin position="5"/>
        <end position="188"/>
    </location>
</feature>
<dbReference type="Pfam" id="PF01370">
    <property type="entry name" value="Epimerase"/>
    <property type="match status" value="1"/>
</dbReference>
<dbReference type="RefSeq" id="WP_111370962.1">
    <property type="nucleotide sequence ID" value="NZ_CP029480.1"/>
</dbReference>
<sequence>MKTKVLITGLSSTLMSAFAHQIDRDKYEVIGLSRKKEGLDKAFSWINGDLNDLANMPKLLSEINILVHAAALTHVWDEKEYYRVNLVETEKLINAAVSAGVKKVVYVSSRTAGLNSGGYGKSKLLAEDLVKKSCKEWLIFRPSEVFGGSKNEGIEKLIFDAINKKVIFFPAGGEKMYPVDLEDVSSVMYLQAFVENKTNEIVTINGAEGYTYSDLIRKVAKKTGTKKILLPIPKMVMFMIRDVVKALGLKIGMVPDQVDRFYSKKETQEIAYSFKPFGLYIDELINGNLK</sequence>
<name>A0A2Z4G9U5_9BACT</name>
<dbReference type="InterPro" id="IPR001509">
    <property type="entry name" value="Epimerase_deHydtase"/>
</dbReference>
<dbReference type="AlphaFoldDB" id="A0A2Z4G9U5"/>
<dbReference type="EMBL" id="CP029480">
    <property type="protein sequence ID" value="AWV97860.1"/>
    <property type="molecule type" value="Genomic_DNA"/>
</dbReference>
<proteinExistence type="predicted"/>
<dbReference type="KEGG" id="als:DJ013_06635"/>
<organism evidence="2 3">
    <name type="scientific">Arcticibacterium luteifluviistationis</name>
    <dbReference type="NCBI Taxonomy" id="1784714"/>
    <lineage>
        <taxon>Bacteria</taxon>
        <taxon>Pseudomonadati</taxon>
        <taxon>Bacteroidota</taxon>
        <taxon>Cytophagia</taxon>
        <taxon>Cytophagales</taxon>
        <taxon>Leadbetterellaceae</taxon>
        <taxon>Arcticibacterium</taxon>
    </lineage>
</organism>
<dbReference type="InterPro" id="IPR051207">
    <property type="entry name" value="ComplexI_NDUFA9_subunit"/>
</dbReference>
<evidence type="ECO:0000313" key="3">
    <source>
        <dbReference type="Proteomes" id="UP000249873"/>
    </source>
</evidence>
<dbReference type="GO" id="GO:0044877">
    <property type="term" value="F:protein-containing complex binding"/>
    <property type="evidence" value="ECO:0007669"/>
    <property type="project" value="TreeGrafter"/>
</dbReference>
<dbReference type="Proteomes" id="UP000249873">
    <property type="component" value="Chromosome"/>
</dbReference>
<keyword evidence="3" id="KW-1185">Reference proteome</keyword>
<evidence type="ECO:0000313" key="2">
    <source>
        <dbReference type="EMBL" id="AWV97860.1"/>
    </source>
</evidence>
<reference evidence="2 3" key="1">
    <citation type="submission" date="2018-05" db="EMBL/GenBank/DDBJ databases">
        <title>Complete genome sequence of Arcticibacterium luteifluviistationis SM1504T, a cytophagaceae bacterium isolated from Arctic surface seawater.</title>
        <authorList>
            <person name="Li Y."/>
            <person name="Qin Q.-L."/>
        </authorList>
    </citation>
    <scope>NUCLEOTIDE SEQUENCE [LARGE SCALE GENOMIC DNA]</scope>
    <source>
        <strain evidence="2 3">SM1504</strain>
    </source>
</reference>
<dbReference type="PANTHER" id="PTHR12126">
    <property type="entry name" value="NADH-UBIQUINONE OXIDOREDUCTASE 39 KDA SUBUNIT-RELATED"/>
    <property type="match status" value="1"/>
</dbReference>
<accession>A0A2Z4G9U5</accession>
<protein>
    <recommendedName>
        <fullName evidence="1">NAD-dependent epimerase/dehydratase domain-containing protein</fullName>
    </recommendedName>
</protein>
<dbReference type="InterPro" id="IPR036291">
    <property type="entry name" value="NAD(P)-bd_dom_sf"/>
</dbReference>
<dbReference type="PANTHER" id="PTHR12126:SF11">
    <property type="entry name" value="NADH DEHYDROGENASE [UBIQUINONE] 1 ALPHA SUBCOMPLEX SUBUNIT 9, MITOCHONDRIAL"/>
    <property type="match status" value="1"/>
</dbReference>
<evidence type="ECO:0000259" key="1">
    <source>
        <dbReference type="Pfam" id="PF01370"/>
    </source>
</evidence>